<sequence length="314" mass="37058">MPFHRGSTSIQLRFYCEGFEISATLRCHNVFDPSTWPKSWKARDIKRLIDEHLKPNASPNYKSLEAMLVEDNLDALERELQTYVELPKYYNPYTWPRDWKALDIKTLIQEHLKPNKSPDYKLLETMFSERNLPSVAATIRDCVEAPPPTPIDANSTPIRYYDHPQTWPRNWNTTDMENLLSDNLMNPDKVPNYALLATQLAKGHFEALEDELWYLIELPVVEFFDLYNWPRWWKAADIEKRVRPYLKPRASPDYKLLQELLEKDEIEVLARKLQDDVDIKEDNTSNNNRNAHEEGKKTTVTSPLTSFFSKIWRK</sequence>
<dbReference type="Proteomes" id="UP000051952">
    <property type="component" value="Unassembled WGS sequence"/>
</dbReference>
<name>A0A0S4IQL5_BODSA</name>
<keyword evidence="2" id="KW-1185">Reference proteome</keyword>
<evidence type="ECO:0000313" key="1">
    <source>
        <dbReference type="EMBL" id="CUF28990.1"/>
    </source>
</evidence>
<evidence type="ECO:0000313" key="2">
    <source>
        <dbReference type="Proteomes" id="UP000051952"/>
    </source>
</evidence>
<dbReference type="AlphaFoldDB" id="A0A0S4IQL5"/>
<organism evidence="1 2">
    <name type="scientific">Bodo saltans</name>
    <name type="common">Flagellated protozoan</name>
    <dbReference type="NCBI Taxonomy" id="75058"/>
    <lineage>
        <taxon>Eukaryota</taxon>
        <taxon>Discoba</taxon>
        <taxon>Euglenozoa</taxon>
        <taxon>Kinetoplastea</taxon>
        <taxon>Metakinetoplastina</taxon>
        <taxon>Eubodonida</taxon>
        <taxon>Bodonidae</taxon>
        <taxon>Bodo</taxon>
    </lineage>
</organism>
<dbReference type="EMBL" id="CYKH01000288">
    <property type="protein sequence ID" value="CUF28990.1"/>
    <property type="molecule type" value="Genomic_DNA"/>
</dbReference>
<accession>A0A0S4IQL5</accession>
<protein>
    <submittedName>
        <fullName evidence="1">Uncharacterized protein</fullName>
    </submittedName>
</protein>
<reference evidence="2" key="1">
    <citation type="submission" date="2015-09" db="EMBL/GenBank/DDBJ databases">
        <authorList>
            <consortium name="Pathogen Informatics"/>
        </authorList>
    </citation>
    <scope>NUCLEOTIDE SEQUENCE [LARGE SCALE GENOMIC DNA]</scope>
    <source>
        <strain evidence="2">Lake Konstanz</strain>
    </source>
</reference>
<dbReference type="VEuPathDB" id="TriTrypDB:BSAL_61070"/>
<gene>
    <name evidence="1" type="ORF">BSAL_61070</name>
</gene>
<proteinExistence type="predicted"/>